<dbReference type="AlphaFoldDB" id="A0A0V1DM81"/>
<dbReference type="Proteomes" id="UP000054995">
    <property type="component" value="Unassembled WGS sequence"/>
</dbReference>
<keyword evidence="2" id="KW-1185">Reference proteome</keyword>
<proteinExistence type="predicted"/>
<organism evidence="1 2">
    <name type="scientific">Trichinella pseudospiralis</name>
    <name type="common">Parasitic roundworm</name>
    <dbReference type="NCBI Taxonomy" id="6337"/>
    <lineage>
        <taxon>Eukaryota</taxon>
        <taxon>Metazoa</taxon>
        <taxon>Ecdysozoa</taxon>
        <taxon>Nematoda</taxon>
        <taxon>Enoplea</taxon>
        <taxon>Dorylaimia</taxon>
        <taxon>Trichinellida</taxon>
        <taxon>Trichinellidae</taxon>
        <taxon>Trichinella</taxon>
    </lineage>
</organism>
<evidence type="ECO:0000313" key="2">
    <source>
        <dbReference type="Proteomes" id="UP000054995"/>
    </source>
</evidence>
<accession>A0A0V1DM81</accession>
<sequence length="33" mass="3858">MILLQHYYPLQLDYNAIPIVYQLSSLKAASLYN</sequence>
<evidence type="ECO:0000313" key="1">
    <source>
        <dbReference type="EMBL" id="KRY62745.1"/>
    </source>
</evidence>
<dbReference type="EMBL" id="JYDT01003052">
    <property type="protein sequence ID" value="KRY62745.1"/>
    <property type="molecule type" value="Genomic_DNA"/>
</dbReference>
<protein>
    <submittedName>
        <fullName evidence="1">Uncharacterized protein</fullName>
    </submittedName>
</protein>
<gene>
    <name evidence="1" type="ORF">T4D_2506</name>
</gene>
<reference evidence="1 2" key="1">
    <citation type="submission" date="2015-01" db="EMBL/GenBank/DDBJ databases">
        <title>Evolution of Trichinella species and genotypes.</title>
        <authorList>
            <person name="Korhonen P.K."/>
            <person name="Edoardo P."/>
            <person name="Giuseppe L.R."/>
            <person name="Gasser R.B."/>
        </authorList>
    </citation>
    <scope>NUCLEOTIDE SEQUENCE [LARGE SCALE GENOMIC DNA]</scope>
    <source>
        <strain evidence="1">ISS470</strain>
    </source>
</reference>
<comment type="caution">
    <text evidence="1">The sequence shown here is derived from an EMBL/GenBank/DDBJ whole genome shotgun (WGS) entry which is preliminary data.</text>
</comment>
<name>A0A0V1DM81_TRIPS</name>